<dbReference type="AlphaFoldDB" id="A0A1S8LVI0"/>
<gene>
    <name evidence="1" type="ORF">CROST_006030</name>
</gene>
<keyword evidence="2" id="KW-1185">Reference proteome</keyword>
<proteinExistence type="predicted"/>
<accession>A0A1S8LVI0</accession>
<name>A0A1S8LVI0_9CLOT</name>
<evidence type="ECO:0000313" key="1">
    <source>
        <dbReference type="EMBL" id="URZ09895.1"/>
    </source>
</evidence>
<dbReference type="Proteomes" id="UP000190951">
    <property type="component" value="Chromosome"/>
</dbReference>
<protein>
    <submittedName>
        <fullName evidence="1">Uncharacterized protein</fullName>
    </submittedName>
</protein>
<sequence length="218" mass="24846">MSRTEDFVKSEKAQYEKIFSDISFAINDISDFLDKPTLNNRKYVTRISVLSKYMELLDSANLESKKSGFLGNLLGNNKYIDLVQSYKNDHISDFTQLESCSKCACLNCTSECKFDSCNGCSSGKTVAYCDHKRTNVVLWKNKVLNLTNNATGSDDRYSVLALVQDALEDKRYILIENLMNSERFILYYTPGISEDSYGEITDEKDFNFAASAYENLER</sequence>
<organism evidence="1 2">
    <name type="scientific">Clostridium felsineum</name>
    <dbReference type="NCBI Taxonomy" id="36839"/>
    <lineage>
        <taxon>Bacteria</taxon>
        <taxon>Bacillati</taxon>
        <taxon>Bacillota</taxon>
        <taxon>Clostridia</taxon>
        <taxon>Eubacteriales</taxon>
        <taxon>Clostridiaceae</taxon>
        <taxon>Clostridium</taxon>
    </lineage>
</organism>
<dbReference type="KEGG" id="crw:CROST_006030"/>
<dbReference type="EMBL" id="CP096983">
    <property type="protein sequence ID" value="URZ09895.1"/>
    <property type="molecule type" value="Genomic_DNA"/>
</dbReference>
<reference evidence="1 2" key="1">
    <citation type="submission" date="2022-04" db="EMBL/GenBank/DDBJ databases">
        <title>Genome sequence of C. roseum typestrain.</title>
        <authorList>
            <person name="Poehlein A."/>
            <person name="Schoch T."/>
            <person name="Duerre P."/>
            <person name="Daniel R."/>
        </authorList>
    </citation>
    <scope>NUCLEOTIDE SEQUENCE [LARGE SCALE GENOMIC DNA]</scope>
    <source>
        <strain evidence="1 2">DSM 7320</strain>
    </source>
</reference>
<dbReference type="RefSeq" id="WP_077835059.1">
    <property type="nucleotide sequence ID" value="NZ_CP096983.1"/>
</dbReference>
<evidence type="ECO:0000313" key="2">
    <source>
        <dbReference type="Proteomes" id="UP000190951"/>
    </source>
</evidence>